<name>A0AAD9L2I3_RIDPI</name>
<dbReference type="Pfam" id="PF21896">
    <property type="entry name" value="Talin_IBS2B"/>
    <property type="match status" value="1"/>
</dbReference>
<keyword evidence="3" id="KW-1185">Reference proteome</keyword>
<dbReference type="Gene3D" id="1.20.1420.10">
    <property type="entry name" value="Talin, central domain"/>
    <property type="match status" value="1"/>
</dbReference>
<accession>A0AAD9L2I3</accession>
<organism evidence="2 3">
    <name type="scientific">Ridgeia piscesae</name>
    <name type="common">Tubeworm</name>
    <dbReference type="NCBI Taxonomy" id="27915"/>
    <lineage>
        <taxon>Eukaryota</taxon>
        <taxon>Metazoa</taxon>
        <taxon>Spiralia</taxon>
        <taxon>Lophotrochozoa</taxon>
        <taxon>Annelida</taxon>
        <taxon>Polychaeta</taxon>
        <taxon>Sedentaria</taxon>
        <taxon>Canalipalpata</taxon>
        <taxon>Sabellida</taxon>
        <taxon>Siboglinidae</taxon>
        <taxon>Ridgeia</taxon>
    </lineage>
</organism>
<dbReference type="Gene3D" id="1.20.120.230">
    <property type="entry name" value="Alpha-catenin/vinculin-like"/>
    <property type="match status" value="1"/>
</dbReference>
<dbReference type="InterPro" id="IPR054082">
    <property type="entry name" value="Talin_IBS2B"/>
</dbReference>
<evidence type="ECO:0000259" key="1">
    <source>
        <dbReference type="Pfam" id="PF21896"/>
    </source>
</evidence>
<protein>
    <recommendedName>
        <fullName evidence="1">Talin IBS2B domain-containing protein</fullName>
    </recommendedName>
</protein>
<reference evidence="2" key="1">
    <citation type="journal article" date="2023" name="Mol. Biol. Evol.">
        <title>Third-Generation Sequencing Reveals the Adaptive Role of the Epigenome in Three Deep-Sea Polychaetes.</title>
        <authorList>
            <person name="Perez M."/>
            <person name="Aroh O."/>
            <person name="Sun Y."/>
            <person name="Lan Y."/>
            <person name="Juniper S.K."/>
            <person name="Young C.R."/>
            <person name="Angers B."/>
            <person name="Qian P.Y."/>
        </authorList>
    </citation>
    <scope>NUCLEOTIDE SEQUENCE</scope>
    <source>
        <strain evidence="2">R07B-5</strain>
    </source>
</reference>
<dbReference type="EMBL" id="JAODUO010000407">
    <property type="protein sequence ID" value="KAK2181198.1"/>
    <property type="molecule type" value="Genomic_DNA"/>
</dbReference>
<gene>
    <name evidence="2" type="ORF">NP493_407g05037</name>
</gene>
<dbReference type="AlphaFoldDB" id="A0AAD9L2I3"/>
<dbReference type="Proteomes" id="UP001209878">
    <property type="component" value="Unassembled WGS sequence"/>
</dbReference>
<dbReference type="PANTHER" id="PTHR47133">
    <property type="entry name" value="TALIN ROD DOMAIN-CONTAINING PROTEIN 1"/>
    <property type="match status" value="1"/>
</dbReference>
<comment type="caution">
    <text evidence="2">The sequence shown here is derived from an EMBL/GenBank/DDBJ whole genome shotgun (WGS) entry which is preliminary data.</text>
</comment>
<proteinExistence type="predicted"/>
<feature type="domain" description="Talin IBS2B" evidence="1">
    <location>
        <begin position="140"/>
        <end position="256"/>
    </location>
</feature>
<evidence type="ECO:0000313" key="3">
    <source>
        <dbReference type="Proteomes" id="UP001209878"/>
    </source>
</evidence>
<dbReference type="GO" id="GO:0003779">
    <property type="term" value="F:actin binding"/>
    <property type="evidence" value="ECO:0007669"/>
    <property type="project" value="InterPro"/>
</dbReference>
<dbReference type="PANTHER" id="PTHR47133:SF1">
    <property type="entry name" value="TALIN ROD DOMAIN-CONTAINING PROTEIN 1"/>
    <property type="match status" value="1"/>
</dbReference>
<sequence>MVCRARQGNVVAVMSNSHHARDVVIACKNSISKMQSVADLLLLSNNNIRPVVIDSLTQLCDAYPQCSESIVTQMKGLLVLTSHIQGYLQNTTSKWDEICTCIQDITEVVVGLIELCSDAAYLCVLSKPSCLPLIPGIVDSYKVSRANLEIHLSCQQIEQLSYTELTPLLLVQLCYNINKNLAILTECCKQASDRTNDQYNEEQFKLCAKSFTACGSCVVSSIKSFKAQPSEATRQRCVKFCEALSASTDALVGFATESQFGWKAGTITPQAEEAKKAILGASLNLMSACVQLMRVVKELSYDQQNVTYRERLHQCISAISQSSSQLSDTLRRYLSQQDRFHVGHLASPSTAPR</sequence>
<evidence type="ECO:0000313" key="2">
    <source>
        <dbReference type="EMBL" id="KAK2181198.1"/>
    </source>
</evidence>
<dbReference type="InterPro" id="IPR042799">
    <property type="entry name" value="TLNRD1"/>
</dbReference>